<protein>
    <submittedName>
        <fullName evidence="2">Uncharacterized protein</fullName>
    </submittedName>
</protein>
<organism evidence="2 3">
    <name type="scientific">Geobacillus thermodenitrificans</name>
    <dbReference type="NCBI Taxonomy" id="33940"/>
    <lineage>
        <taxon>Bacteria</taxon>
        <taxon>Bacillati</taxon>
        <taxon>Bacillota</taxon>
        <taxon>Bacilli</taxon>
        <taxon>Bacillales</taxon>
        <taxon>Anoxybacillaceae</taxon>
        <taxon>Geobacillus</taxon>
    </lineage>
</organism>
<evidence type="ECO:0000313" key="2">
    <source>
        <dbReference type="EMBL" id="WMV77125.1"/>
    </source>
</evidence>
<reference evidence="2 3" key="1">
    <citation type="submission" date="2023-08" db="EMBL/GenBank/DDBJ databases">
        <title>Complete genome sequence of Geobacillus thermodenitrificans K1041, a genetically tractable strain representative of the genus Geobacillus.</title>
        <authorList>
            <person name="Kani S."/>
            <person name="Suzuki H."/>
        </authorList>
    </citation>
    <scope>NUCLEOTIDE SEQUENCE [LARGE SCALE GENOMIC DNA]</scope>
    <source>
        <strain evidence="2 3">K1041</strain>
    </source>
</reference>
<feature type="compositionally biased region" description="Basic and acidic residues" evidence="1">
    <location>
        <begin position="1"/>
        <end position="16"/>
    </location>
</feature>
<proteinExistence type="predicted"/>
<feature type="region of interest" description="Disordered" evidence="1">
    <location>
        <begin position="1"/>
        <end position="55"/>
    </location>
</feature>
<dbReference type="EMBL" id="CP133461">
    <property type="protein sequence ID" value="WMV77125.1"/>
    <property type="molecule type" value="Genomic_DNA"/>
</dbReference>
<accession>A0ABY9QDZ2</accession>
<dbReference type="Proteomes" id="UP001297580">
    <property type="component" value="Chromosome"/>
</dbReference>
<evidence type="ECO:0000256" key="1">
    <source>
        <dbReference type="SAM" id="MobiDB-lite"/>
    </source>
</evidence>
<evidence type="ECO:0000313" key="3">
    <source>
        <dbReference type="Proteomes" id="UP001297580"/>
    </source>
</evidence>
<keyword evidence="3" id="KW-1185">Reference proteome</keyword>
<sequence length="55" mass="6036">MEKRLTKQAEVEETDNKVILPTSETEESKNEGARSAPETGTEKPATVPALSGRRH</sequence>
<gene>
    <name evidence="2" type="ORF">HSX42_04920</name>
</gene>
<dbReference type="RefSeq" id="WP_236934114.1">
    <property type="nucleotide sequence ID" value="NZ_CP133461.1"/>
</dbReference>
<name>A0ABY9QDZ2_GEOTD</name>